<comment type="cofactor">
    <cofactor evidence="7">
        <name>Zn(2+)</name>
        <dbReference type="ChEBI" id="CHEBI:29105"/>
    </cofactor>
    <text evidence="7">Binds 1 zinc ion.</text>
</comment>
<dbReference type="NCBIfam" id="TIGR00043">
    <property type="entry name" value="rRNA maturation RNase YbeY"/>
    <property type="match status" value="1"/>
</dbReference>
<evidence type="ECO:0000256" key="3">
    <source>
        <dbReference type="ARBA" id="ARBA00022723"/>
    </source>
</evidence>
<dbReference type="EMBL" id="FWZX01000033">
    <property type="protein sequence ID" value="SMF74462.1"/>
    <property type="molecule type" value="Genomic_DNA"/>
</dbReference>
<proteinExistence type="inferred from homology"/>
<dbReference type="STRING" id="560819.SAMN05428998_13323"/>
<dbReference type="RefSeq" id="WP_085125800.1">
    <property type="nucleotide sequence ID" value="NZ_FWZX01000033.1"/>
</dbReference>
<feature type="binding site" evidence="7">
    <location>
        <position position="141"/>
    </location>
    <ligand>
        <name>Zn(2+)</name>
        <dbReference type="ChEBI" id="CHEBI:29105"/>
        <note>catalytic</note>
    </ligand>
</feature>
<keyword evidence="2 7" id="KW-0540">Nuclease</keyword>
<accession>A0A1Y6CLN5</accession>
<dbReference type="Proteomes" id="UP000192917">
    <property type="component" value="Unassembled WGS sequence"/>
</dbReference>
<keyword evidence="4 7" id="KW-0255">Endonuclease</keyword>
<keyword evidence="7" id="KW-0690">Ribosome biogenesis</keyword>
<comment type="function">
    <text evidence="7">Single strand-specific metallo-endoribonuclease involved in late-stage 70S ribosome quality control and in maturation of the 3' terminus of the 16S rRNA.</text>
</comment>
<reference evidence="8 9" key="1">
    <citation type="submission" date="2017-04" db="EMBL/GenBank/DDBJ databases">
        <authorList>
            <person name="Afonso C.L."/>
            <person name="Miller P.J."/>
            <person name="Scott M.A."/>
            <person name="Spackman E."/>
            <person name="Goraichik I."/>
            <person name="Dimitrov K.M."/>
            <person name="Suarez D.L."/>
            <person name="Swayne D.E."/>
        </authorList>
    </citation>
    <scope>NUCLEOTIDE SEQUENCE [LARGE SCALE GENOMIC DNA]</scope>
    <source>
        <strain evidence="8 9">USBA 355</strain>
    </source>
</reference>
<dbReference type="HAMAP" id="MF_00009">
    <property type="entry name" value="Endoribonucl_YbeY"/>
    <property type="match status" value="1"/>
</dbReference>
<keyword evidence="7" id="KW-0698">rRNA processing</keyword>
<keyword evidence="3 7" id="KW-0479">Metal-binding</keyword>
<evidence type="ECO:0000256" key="6">
    <source>
        <dbReference type="ARBA" id="ARBA00022833"/>
    </source>
</evidence>
<dbReference type="GO" id="GO:0006364">
    <property type="term" value="P:rRNA processing"/>
    <property type="evidence" value="ECO:0007669"/>
    <property type="project" value="UniProtKB-UniRule"/>
</dbReference>
<evidence type="ECO:0000256" key="4">
    <source>
        <dbReference type="ARBA" id="ARBA00022759"/>
    </source>
</evidence>
<comment type="similarity">
    <text evidence="1 7">Belongs to the endoribonuclease YbeY family.</text>
</comment>
<dbReference type="PANTHER" id="PTHR46986">
    <property type="entry name" value="ENDORIBONUCLEASE YBEY, CHLOROPLASTIC"/>
    <property type="match status" value="1"/>
</dbReference>
<dbReference type="Pfam" id="PF02130">
    <property type="entry name" value="YbeY"/>
    <property type="match status" value="1"/>
</dbReference>
<dbReference type="GO" id="GO:0005737">
    <property type="term" value="C:cytoplasm"/>
    <property type="evidence" value="ECO:0007669"/>
    <property type="project" value="UniProtKB-SubCell"/>
</dbReference>
<dbReference type="InterPro" id="IPR002036">
    <property type="entry name" value="YbeY"/>
</dbReference>
<dbReference type="SUPFAM" id="SSF55486">
    <property type="entry name" value="Metalloproteases ('zincins'), catalytic domain"/>
    <property type="match status" value="1"/>
</dbReference>
<evidence type="ECO:0000256" key="5">
    <source>
        <dbReference type="ARBA" id="ARBA00022801"/>
    </source>
</evidence>
<dbReference type="PANTHER" id="PTHR46986:SF1">
    <property type="entry name" value="ENDORIBONUCLEASE YBEY, CHLOROPLASTIC"/>
    <property type="match status" value="1"/>
</dbReference>
<feature type="binding site" evidence="7">
    <location>
        <position position="131"/>
    </location>
    <ligand>
        <name>Zn(2+)</name>
        <dbReference type="ChEBI" id="CHEBI:29105"/>
        <note>catalytic</note>
    </ligand>
</feature>
<evidence type="ECO:0000256" key="1">
    <source>
        <dbReference type="ARBA" id="ARBA00010875"/>
    </source>
</evidence>
<dbReference type="GO" id="GO:0004222">
    <property type="term" value="F:metalloendopeptidase activity"/>
    <property type="evidence" value="ECO:0007669"/>
    <property type="project" value="InterPro"/>
</dbReference>
<protein>
    <recommendedName>
        <fullName evidence="7">Endoribonuclease YbeY</fullName>
        <ecNumber evidence="7">3.1.-.-</ecNumber>
    </recommendedName>
</protein>
<evidence type="ECO:0000313" key="9">
    <source>
        <dbReference type="Proteomes" id="UP000192917"/>
    </source>
</evidence>
<keyword evidence="9" id="KW-1185">Reference proteome</keyword>
<keyword evidence="7" id="KW-0963">Cytoplasm</keyword>
<dbReference type="PROSITE" id="PS01306">
    <property type="entry name" value="UPF0054"/>
    <property type="match status" value="1"/>
</dbReference>
<feature type="binding site" evidence="7">
    <location>
        <position position="135"/>
    </location>
    <ligand>
        <name>Zn(2+)</name>
        <dbReference type="ChEBI" id="CHEBI:29105"/>
        <note>catalytic</note>
    </ligand>
</feature>
<evidence type="ECO:0000256" key="2">
    <source>
        <dbReference type="ARBA" id="ARBA00022722"/>
    </source>
</evidence>
<dbReference type="GO" id="GO:0004521">
    <property type="term" value="F:RNA endonuclease activity"/>
    <property type="evidence" value="ECO:0007669"/>
    <property type="project" value="UniProtKB-UniRule"/>
</dbReference>
<dbReference type="AlphaFoldDB" id="A0A1Y6CLN5"/>
<evidence type="ECO:0000313" key="8">
    <source>
        <dbReference type="EMBL" id="SMF74462.1"/>
    </source>
</evidence>
<organism evidence="8 9">
    <name type="scientific">Tistlia consotensis USBA 355</name>
    <dbReference type="NCBI Taxonomy" id="560819"/>
    <lineage>
        <taxon>Bacteria</taxon>
        <taxon>Pseudomonadati</taxon>
        <taxon>Pseudomonadota</taxon>
        <taxon>Alphaproteobacteria</taxon>
        <taxon>Rhodospirillales</taxon>
        <taxon>Rhodovibrionaceae</taxon>
        <taxon>Tistlia</taxon>
    </lineage>
</organism>
<keyword evidence="6 7" id="KW-0862">Zinc</keyword>
<comment type="subcellular location">
    <subcellularLocation>
        <location evidence="7">Cytoplasm</location>
    </subcellularLocation>
</comment>
<keyword evidence="5 7" id="KW-0378">Hydrolase</keyword>
<dbReference type="GO" id="GO:0008270">
    <property type="term" value="F:zinc ion binding"/>
    <property type="evidence" value="ECO:0007669"/>
    <property type="project" value="UniProtKB-UniRule"/>
</dbReference>
<dbReference type="InterPro" id="IPR020549">
    <property type="entry name" value="YbeY_CS"/>
</dbReference>
<name>A0A1Y6CLN5_9PROT</name>
<sequence length="176" mass="18411">MGEPPSSLSPDGRNEIAVLVEDAAWTAALPAAEAIAERAALAALAAEAEPAEALELSVLLADDATVRDLNARYRGQDKPTNVLSFPAGLDEALPGEARLLGDLALAFGTCRREAEQQGKSLADHLSHLVVHGTLHLLGHDHEEEAEAERMEGRERAVLAGLGIADPYAEGAGDPGR</sequence>
<gene>
    <name evidence="7" type="primary">ybeY</name>
    <name evidence="8" type="ORF">SAMN05428998_13323</name>
</gene>
<dbReference type="Gene3D" id="3.40.390.30">
    <property type="entry name" value="Metalloproteases ('zincins'), catalytic domain"/>
    <property type="match status" value="1"/>
</dbReference>
<evidence type="ECO:0000256" key="7">
    <source>
        <dbReference type="HAMAP-Rule" id="MF_00009"/>
    </source>
</evidence>
<dbReference type="InterPro" id="IPR023091">
    <property type="entry name" value="MetalPrtase_cat_dom_sf_prd"/>
</dbReference>
<dbReference type="EC" id="3.1.-.-" evidence="7"/>